<protein>
    <submittedName>
        <fullName evidence="9">ABC transporter permease</fullName>
    </submittedName>
</protein>
<keyword evidence="3" id="KW-1003">Cell membrane</keyword>
<accession>A0A0K2SGB6</accession>
<evidence type="ECO:0000313" key="10">
    <source>
        <dbReference type="Proteomes" id="UP000065807"/>
    </source>
</evidence>
<sequence>MSEQTRQRKTTGRRRRRLRRFVGAGLFYAAIALVLLVVLLPYGWMVSGSFKTSVELQGADVTRPGLEPTWIPRTFTLENYQNVNRTVRMLDYFEHSLMISGGTMLIATALAFLAAYALSRFAFPGRHVYVVSVLSTQMLPGILFLIPYFILFTWINRSFGVQLRDTYPGMILTYTSFALPFSIVMLRTFLDTIPKELDEQAQIDGASRLRTLFSVIFPLARPGLAAVGIYAFIMGWNEVLFASVLTGRNTRTVAIGLLEYITAQEARWTGMMAASVLVTIPVVVLFTLMQRYIVEGLVAGATKG</sequence>
<dbReference type="Proteomes" id="UP000065807">
    <property type="component" value="Chromosome"/>
</dbReference>
<evidence type="ECO:0000256" key="5">
    <source>
        <dbReference type="ARBA" id="ARBA00022989"/>
    </source>
</evidence>
<keyword evidence="10" id="KW-1185">Reference proteome</keyword>
<dbReference type="RefSeq" id="WP_198409609.1">
    <property type="nucleotide sequence ID" value="NZ_AP014924.1"/>
</dbReference>
<feature type="transmembrane region" description="Helical" evidence="7">
    <location>
        <begin position="268"/>
        <end position="288"/>
    </location>
</feature>
<feature type="transmembrane region" description="Helical" evidence="7">
    <location>
        <begin position="128"/>
        <end position="151"/>
    </location>
</feature>
<dbReference type="STRING" id="1555112.LIP_0025"/>
<dbReference type="InterPro" id="IPR050901">
    <property type="entry name" value="BP-dep_ABC_trans_perm"/>
</dbReference>
<comment type="similarity">
    <text evidence="7">Belongs to the binding-protein-dependent transport system permease family.</text>
</comment>
<evidence type="ECO:0000256" key="1">
    <source>
        <dbReference type="ARBA" id="ARBA00004651"/>
    </source>
</evidence>
<organism evidence="9 10">
    <name type="scientific">Limnochorda pilosa</name>
    <dbReference type="NCBI Taxonomy" id="1555112"/>
    <lineage>
        <taxon>Bacteria</taxon>
        <taxon>Bacillati</taxon>
        <taxon>Bacillota</taxon>
        <taxon>Limnochordia</taxon>
        <taxon>Limnochordales</taxon>
        <taxon>Limnochordaceae</taxon>
        <taxon>Limnochorda</taxon>
    </lineage>
</organism>
<dbReference type="EMBL" id="AP014924">
    <property type="protein sequence ID" value="BAS25884.1"/>
    <property type="molecule type" value="Genomic_DNA"/>
</dbReference>
<reference evidence="10" key="1">
    <citation type="submission" date="2015-07" db="EMBL/GenBank/DDBJ databases">
        <title>Complete genome sequence and phylogenetic analysis of Limnochorda pilosa.</title>
        <authorList>
            <person name="Watanabe M."/>
            <person name="Kojima H."/>
            <person name="Fukui M."/>
        </authorList>
    </citation>
    <scope>NUCLEOTIDE SEQUENCE [LARGE SCALE GENOMIC DNA]</scope>
    <source>
        <strain evidence="10">HC45</strain>
    </source>
</reference>
<keyword evidence="2 7" id="KW-0813">Transport</keyword>
<keyword evidence="6 7" id="KW-0472">Membrane</keyword>
<keyword evidence="4 7" id="KW-0812">Transmembrane</keyword>
<dbReference type="KEGG" id="lpil:LIP_0025"/>
<feature type="transmembrane region" description="Helical" evidence="7">
    <location>
        <begin position="211"/>
        <end position="233"/>
    </location>
</feature>
<dbReference type="GO" id="GO:0005886">
    <property type="term" value="C:plasma membrane"/>
    <property type="evidence" value="ECO:0007669"/>
    <property type="project" value="UniProtKB-SubCell"/>
</dbReference>
<dbReference type="PANTHER" id="PTHR32243">
    <property type="entry name" value="MALTOSE TRANSPORT SYSTEM PERMEASE-RELATED"/>
    <property type="match status" value="1"/>
</dbReference>
<evidence type="ECO:0000256" key="3">
    <source>
        <dbReference type="ARBA" id="ARBA00022475"/>
    </source>
</evidence>
<dbReference type="AlphaFoldDB" id="A0A0K2SGB6"/>
<dbReference type="PANTHER" id="PTHR32243:SF18">
    <property type="entry name" value="INNER MEMBRANE ABC TRANSPORTER PERMEASE PROTEIN YCJP"/>
    <property type="match status" value="1"/>
</dbReference>
<dbReference type="PROSITE" id="PS50928">
    <property type="entry name" value="ABC_TM1"/>
    <property type="match status" value="1"/>
</dbReference>
<feature type="transmembrane region" description="Helical" evidence="7">
    <location>
        <begin position="97"/>
        <end position="116"/>
    </location>
</feature>
<reference evidence="10" key="2">
    <citation type="journal article" date="2016" name="Int. J. Syst. Evol. Microbiol.">
        <title>Complete genome sequence and cell structure of Limnochorda pilosa, a Gram-negative spore-former within the phylum Firmicutes.</title>
        <authorList>
            <person name="Watanabe M."/>
            <person name="Kojima H."/>
            <person name="Fukui M."/>
        </authorList>
    </citation>
    <scope>NUCLEOTIDE SEQUENCE [LARGE SCALE GENOMIC DNA]</scope>
    <source>
        <strain evidence="10">HC45</strain>
    </source>
</reference>
<proteinExistence type="inferred from homology"/>
<evidence type="ECO:0000256" key="6">
    <source>
        <dbReference type="ARBA" id="ARBA00023136"/>
    </source>
</evidence>
<evidence type="ECO:0000256" key="4">
    <source>
        <dbReference type="ARBA" id="ARBA00022692"/>
    </source>
</evidence>
<dbReference type="PATRIC" id="fig|1555112.3.peg.25"/>
<evidence type="ECO:0000256" key="2">
    <source>
        <dbReference type="ARBA" id="ARBA00022448"/>
    </source>
</evidence>
<dbReference type="Pfam" id="PF00528">
    <property type="entry name" value="BPD_transp_1"/>
    <property type="match status" value="1"/>
</dbReference>
<evidence type="ECO:0000259" key="8">
    <source>
        <dbReference type="PROSITE" id="PS50928"/>
    </source>
</evidence>
<evidence type="ECO:0000313" key="9">
    <source>
        <dbReference type="EMBL" id="BAS25884.1"/>
    </source>
</evidence>
<dbReference type="SUPFAM" id="SSF161098">
    <property type="entry name" value="MetI-like"/>
    <property type="match status" value="1"/>
</dbReference>
<dbReference type="InterPro" id="IPR035906">
    <property type="entry name" value="MetI-like_sf"/>
</dbReference>
<feature type="domain" description="ABC transmembrane type-1" evidence="8">
    <location>
        <begin position="93"/>
        <end position="289"/>
    </location>
</feature>
<gene>
    <name evidence="9" type="ORF">LIP_0025</name>
</gene>
<dbReference type="CDD" id="cd06261">
    <property type="entry name" value="TM_PBP2"/>
    <property type="match status" value="1"/>
</dbReference>
<feature type="transmembrane region" description="Helical" evidence="7">
    <location>
        <begin position="21"/>
        <end position="44"/>
    </location>
</feature>
<dbReference type="Gene3D" id="1.10.3720.10">
    <property type="entry name" value="MetI-like"/>
    <property type="match status" value="1"/>
</dbReference>
<comment type="subcellular location">
    <subcellularLocation>
        <location evidence="1 7">Cell membrane</location>
        <topology evidence="1 7">Multi-pass membrane protein</topology>
    </subcellularLocation>
</comment>
<evidence type="ECO:0000256" key="7">
    <source>
        <dbReference type="RuleBase" id="RU363032"/>
    </source>
</evidence>
<dbReference type="GO" id="GO:0055085">
    <property type="term" value="P:transmembrane transport"/>
    <property type="evidence" value="ECO:0007669"/>
    <property type="project" value="InterPro"/>
</dbReference>
<dbReference type="InterPro" id="IPR000515">
    <property type="entry name" value="MetI-like"/>
</dbReference>
<keyword evidence="5 7" id="KW-1133">Transmembrane helix</keyword>
<name>A0A0K2SGB6_LIMPI</name>
<feature type="transmembrane region" description="Helical" evidence="7">
    <location>
        <begin position="171"/>
        <end position="190"/>
    </location>
</feature>